<keyword evidence="1" id="KW-0889">Transcription antitermination</keyword>
<keyword evidence="6" id="KW-1185">Reference proteome</keyword>
<organism evidence="5 6">
    <name type="scientific">Ensifer adhaerens</name>
    <name type="common">Sinorhizobium morelense</name>
    <dbReference type="NCBI Taxonomy" id="106592"/>
    <lineage>
        <taxon>Bacteria</taxon>
        <taxon>Pseudomonadati</taxon>
        <taxon>Pseudomonadota</taxon>
        <taxon>Alphaproteobacteria</taxon>
        <taxon>Hyphomicrobiales</taxon>
        <taxon>Rhizobiaceae</taxon>
        <taxon>Sinorhizobium/Ensifer group</taxon>
        <taxon>Ensifer</taxon>
    </lineage>
</organism>
<dbReference type="CDD" id="cd08000">
    <property type="entry name" value="NGN"/>
    <property type="match status" value="1"/>
</dbReference>
<dbReference type="Proteomes" id="UP001214094">
    <property type="component" value="Chromosome"/>
</dbReference>
<dbReference type="SUPFAM" id="SSF82679">
    <property type="entry name" value="N-utilization substance G protein NusG, N-terminal domain"/>
    <property type="match status" value="1"/>
</dbReference>
<accession>A0ABY8HCX9</accession>
<keyword evidence="3" id="KW-0804">Transcription</keyword>
<reference evidence="5 6" key="1">
    <citation type="submission" date="2023-03" db="EMBL/GenBank/DDBJ databases">
        <title>Comparative genome and transcriptome analysis combination mining strategies for increasing vitamin B12 production of Ensifer adhaerens strain.</title>
        <authorList>
            <person name="Yongheng L."/>
        </authorList>
    </citation>
    <scope>NUCLEOTIDE SEQUENCE [LARGE SCALE GENOMIC DNA]</scope>
    <source>
        <strain evidence="5 6">Casida A-T305</strain>
    </source>
</reference>
<dbReference type="RefSeq" id="WP_278234415.1">
    <property type="nucleotide sequence ID" value="NZ_CP121308.1"/>
</dbReference>
<dbReference type="Pfam" id="PF02357">
    <property type="entry name" value="NusG"/>
    <property type="match status" value="1"/>
</dbReference>
<sequence length="208" mass="23191">MKGQPIATQAKDGFRDRMRRITQASLKAATMKVTEMHPDSARWYCLHVKKGREFDVENTLAAANVEAYMPREKDSYIRRGKKIDVVQPAVPGYLLVRLVPSPEAFLGLRHQNHVVDFVGGTGGYHVVKDVHVAVFKALFGDGNAPRVATDKTIGQGTEADIVFGPFTGFRCVVTAVKWCREARASVRIDVQGRSFDIERMPLAHLKKL</sequence>
<evidence type="ECO:0000256" key="3">
    <source>
        <dbReference type="ARBA" id="ARBA00023163"/>
    </source>
</evidence>
<evidence type="ECO:0000259" key="4">
    <source>
        <dbReference type="SMART" id="SM00738"/>
    </source>
</evidence>
<feature type="domain" description="NusG-like N-terminal" evidence="4">
    <location>
        <begin position="40"/>
        <end position="130"/>
    </location>
</feature>
<dbReference type="Gene3D" id="3.30.70.940">
    <property type="entry name" value="NusG, N-terminal domain"/>
    <property type="match status" value="1"/>
</dbReference>
<evidence type="ECO:0000313" key="6">
    <source>
        <dbReference type="Proteomes" id="UP001214094"/>
    </source>
</evidence>
<dbReference type="PANTHER" id="PTHR30265:SF4">
    <property type="entry name" value="KOW MOTIF FAMILY PROTEIN, EXPRESSED"/>
    <property type="match status" value="1"/>
</dbReference>
<dbReference type="PANTHER" id="PTHR30265">
    <property type="entry name" value="RHO-INTERACTING TRANSCRIPTION TERMINATION FACTOR NUSG"/>
    <property type="match status" value="1"/>
</dbReference>
<dbReference type="EMBL" id="CP121308">
    <property type="protein sequence ID" value="WFP89693.1"/>
    <property type="molecule type" value="Genomic_DNA"/>
</dbReference>
<evidence type="ECO:0000313" key="5">
    <source>
        <dbReference type="EMBL" id="WFP89693.1"/>
    </source>
</evidence>
<dbReference type="InterPro" id="IPR006645">
    <property type="entry name" value="NGN-like_dom"/>
</dbReference>
<dbReference type="InterPro" id="IPR043425">
    <property type="entry name" value="NusG-like"/>
</dbReference>
<gene>
    <name evidence="5" type="ORF">P4B07_14130</name>
</gene>
<evidence type="ECO:0000256" key="2">
    <source>
        <dbReference type="ARBA" id="ARBA00023015"/>
    </source>
</evidence>
<evidence type="ECO:0000256" key="1">
    <source>
        <dbReference type="ARBA" id="ARBA00022814"/>
    </source>
</evidence>
<dbReference type="SMART" id="SM00738">
    <property type="entry name" value="NGN"/>
    <property type="match status" value="1"/>
</dbReference>
<protein>
    <submittedName>
        <fullName evidence="5">Transcription termination/antitermination NusG family protein</fullName>
    </submittedName>
</protein>
<dbReference type="InterPro" id="IPR036735">
    <property type="entry name" value="NGN_dom_sf"/>
</dbReference>
<name>A0ABY8HCX9_ENSAD</name>
<keyword evidence="2" id="KW-0805">Transcription regulation</keyword>
<proteinExistence type="predicted"/>